<keyword evidence="3" id="KW-1185">Reference proteome</keyword>
<dbReference type="InterPro" id="IPR016181">
    <property type="entry name" value="Acyl_CoA_acyltransferase"/>
</dbReference>
<dbReference type="PROSITE" id="PS51186">
    <property type="entry name" value="GNAT"/>
    <property type="match status" value="1"/>
</dbReference>
<reference evidence="3" key="1">
    <citation type="submission" date="2010-05" db="EMBL/GenBank/DDBJ databases">
        <title>The complete genome of Truepera radiovictris DSM 17093.</title>
        <authorList>
            <consortium name="US DOE Joint Genome Institute (JGI-PGF)"/>
            <person name="Lucas S."/>
            <person name="Copeland A."/>
            <person name="Lapidus A."/>
            <person name="Glavina del Rio T."/>
            <person name="Dalin E."/>
            <person name="Tice H."/>
            <person name="Bruce D."/>
            <person name="Goodwin L."/>
            <person name="Pitluck S."/>
            <person name="Kyrpides N."/>
            <person name="Mavromatis K."/>
            <person name="Ovchinnikova G."/>
            <person name="Munk A.C."/>
            <person name="Detter J.C."/>
            <person name="Han C."/>
            <person name="Tapia R."/>
            <person name="Land M."/>
            <person name="Hauser L."/>
            <person name="Markowitz V."/>
            <person name="Cheng J.-F."/>
            <person name="Hugenholtz P."/>
            <person name="Woyke T."/>
            <person name="Wu D."/>
            <person name="Tindall B."/>
            <person name="Pomrenke H.G."/>
            <person name="Brambilla E."/>
            <person name="Klenk H.-P."/>
            <person name="Eisen J.A."/>
        </authorList>
    </citation>
    <scope>NUCLEOTIDE SEQUENCE [LARGE SCALE GENOMIC DNA]</scope>
    <source>
        <strain evidence="3">DSM 17093 / CIP 108686 / LMG 22925 / RQ-24</strain>
    </source>
</reference>
<dbReference type="CDD" id="cd04301">
    <property type="entry name" value="NAT_SF"/>
    <property type="match status" value="1"/>
</dbReference>
<dbReference type="STRING" id="649638.Trad_0059"/>
<dbReference type="AlphaFoldDB" id="D7CX78"/>
<evidence type="ECO:0000259" key="1">
    <source>
        <dbReference type="PROSITE" id="PS51186"/>
    </source>
</evidence>
<evidence type="ECO:0000313" key="2">
    <source>
        <dbReference type="EMBL" id="ADI13202.1"/>
    </source>
</evidence>
<gene>
    <name evidence="2" type="ordered locus">Trad_0059</name>
</gene>
<feature type="domain" description="N-acetyltransferase" evidence="1">
    <location>
        <begin position="5"/>
        <end position="205"/>
    </location>
</feature>
<name>D7CX78_TRURR</name>
<evidence type="ECO:0000313" key="3">
    <source>
        <dbReference type="Proteomes" id="UP000000379"/>
    </source>
</evidence>
<accession>D7CX78</accession>
<dbReference type="EMBL" id="CP002049">
    <property type="protein sequence ID" value="ADI13202.1"/>
    <property type="molecule type" value="Genomic_DNA"/>
</dbReference>
<dbReference type="InterPro" id="IPR000182">
    <property type="entry name" value="GNAT_dom"/>
</dbReference>
<dbReference type="GO" id="GO:0016747">
    <property type="term" value="F:acyltransferase activity, transferring groups other than amino-acyl groups"/>
    <property type="evidence" value="ECO:0007669"/>
    <property type="project" value="InterPro"/>
</dbReference>
<organism evidence="2 3">
    <name type="scientific">Truepera radiovictrix (strain DSM 17093 / CIP 108686 / LMG 22925 / RQ-24)</name>
    <dbReference type="NCBI Taxonomy" id="649638"/>
    <lineage>
        <taxon>Bacteria</taxon>
        <taxon>Thermotogati</taxon>
        <taxon>Deinococcota</taxon>
        <taxon>Deinococci</taxon>
        <taxon>Trueperales</taxon>
        <taxon>Trueperaceae</taxon>
        <taxon>Truepera</taxon>
    </lineage>
</organism>
<dbReference type="eggNOG" id="COG3153">
    <property type="taxonomic scope" value="Bacteria"/>
</dbReference>
<dbReference type="RefSeq" id="WP_013176582.1">
    <property type="nucleotide sequence ID" value="NC_014221.1"/>
</dbReference>
<sequence>MERDVLITTLRPEHAEGLEQLQIDCYPTLAPHERMRREHFLSHARLFPEGNFVALLGDRIVGLGSGFLTDFDLQHPDHTFQEIIAGGFYTHHDPQGAWYYGGDISVHPDVRGRGIGRRLYEARKEVVRRLGRRGIVAGGLLPGYRAYKGRLSVHDYVAKVVAGELTDPTLSFQLRNGFEVRGLLPGYLEDSASDNWATLIVWENPAWRPE</sequence>
<reference evidence="2 3" key="2">
    <citation type="journal article" date="2011" name="Stand. Genomic Sci.">
        <title>Complete genome sequence of Truepera radiovictrix type strain (RQ-24).</title>
        <authorList>
            <person name="Ivanova N."/>
            <person name="Rohde C."/>
            <person name="Munk C."/>
            <person name="Nolan M."/>
            <person name="Lucas S."/>
            <person name="Del Rio T.G."/>
            <person name="Tice H."/>
            <person name="Deshpande S."/>
            <person name="Cheng J.F."/>
            <person name="Tapia R."/>
            <person name="Han C."/>
            <person name="Goodwin L."/>
            <person name="Pitluck S."/>
            <person name="Liolios K."/>
            <person name="Mavromatis K."/>
            <person name="Mikhailova N."/>
            <person name="Pati A."/>
            <person name="Chen A."/>
            <person name="Palaniappan K."/>
            <person name="Land M."/>
            <person name="Hauser L."/>
            <person name="Chang Y.J."/>
            <person name="Jeffries C.D."/>
            <person name="Brambilla E."/>
            <person name="Rohde M."/>
            <person name="Goker M."/>
            <person name="Tindall B.J."/>
            <person name="Woyke T."/>
            <person name="Bristow J."/>
            <person name="Eisen J.A."/>
            <person name="Markowitz V."/>
            <person name="Hugenholtz P."/>
            <person name="Kyrpides N.C."/>
            <person name="Klenk H.P."/>
            <person name="Lapidus A."/>
        </authorList>
    </citation>
    <scope>NUCLEOTIDE SEQUENCE [LARGE SCALE GENOMIC DNA]</scope>
    <source>
        <strain evidence="3">DSM 17093 / CIP 108686 / LMG 22925 / RQ-24</strain>
    </source>
</reference>
<dbReference type="Proteomes" id="UP000000379">
    <property type="component" value="Chromosome"/>
</dbReference>
<protein>
    <submittedName>
        <fullName evidence="2">GCN5-related N-acetyltransferase</fullName>
    </submittedName>
</protein>
<dbReference type="Pfam" id="PF00583">
    <property type="entry name" value="Acetyltransf_1"/>
    <property type="match status" value="1"/>
</dbReference>
<dbReference type="SUPFAM" id="SSF55729">
    <property type="entry name" value="Acyl-CoA N-acyltransferases (Nat)"/>
    <property type="match status" value="1"/>
</dbReference>
<proteinExistence type="predicted"/>
<dbReference type="Gene3D" id="3.40.630.30">
    <property type="match status" value="1"/>
</dbReference>
<dbReference type="OrthoDB" id="9811121at2"/>
<dbReference type="HOGENOM" id="CLU_093119_1_0_0"/>
<dbReference type="KEGG" id="tra:Trad_0059"/>